<reference evidence="1" key="1">
    <citation type="submission" date="2023-04" db="EMBL/GenBank/DDBJ databases">
        <title>Chromosome-level genome of Chaenocephalus aceratus.</title>
        <authorList>
            <person name="Park H."/>
        </authorList>
    </citation>
    <scope>NUCLEOTIDE SEQUENCE</scope>
    <source>
        <strain evidence="1">DE</strain>
        <tissue evidence="1">Muscle</tissue>
    </source>
</reference>
<protein>
    <submittedName>
        <fullName evidence="1">Adapter molecule crk</fullName>
    </submittedName>
</protein>
<comment type="caution">
    <text evidence="1">The sequence shown here is derived from an EMBL/GenBank/DDBJ whole genome shotgun (WGS) entry which is preliminary data.</text>
</comment>
<evidence type="ECO:0000313" key="2">
    <source>
        <dbReference type="Proteomes" id="UP001228049"/>
    </source>
</evidence>
<dbReference type="AlphaFoldDB" id="A0AAD9FN93"/>
<accession>A0AAD9FN93</accession>
<organism evidence="1 2">
    <name type="scientific">Dissostichus eleginoides</name>
    <name type="common">Patagonian toothfish</name>
    <name type="synonym">Dissostichus amissus</name>
    <dbReference type="NCBI Taxonomy" id="100907"/>
    <lineage>
        <taxon>Eukaryota</taxon>
        <taxon>Metazoa</taxon>
        <taxon>Chordata</taxon>
        <taxon>Craniata</taxon>
        <taxon>Vertebrata</taxon>
        <taxon>Euteleostomi</taxon>
        <taxon>Actinopterygii</taxon>
        <taxon>Neopterygii</taxon>
        <taxon>Teleostei</taxon>
        <taxon>Neoteleostei</taxon>
        <taxon>Acanthomorphata</taxon>
        <taxon>Eupercaria</taxon>
        <taxon>Perciformes</taxon>
        <taxon>Notothenioidei</taxon>
        <taxon>Nototheniidae</taxon>
        <taxon>Dissostichus</taxon>
    </lineage>
</organism>
<sequence>MLQLCSLKTHMLISQRRQTKPCRVRKVTMWWPAEHLDTQRGMEPVSSLRFRRDRTQVSPRTVYYFY</sequence>
<gene>
    <name evidence="1" type="ORF">KUDE01_012363</name>
</gene>
<name>A0AAD9FN93_DISEL</name>
<dbReference type="Proteomes" id="UP001228049">
    <property type="component" value="Unassembled WGS sequence"/>
</dbReference>
<evidence type="ECO:0000313" key="1">
    <source>
        <dbReference type="EMBL" id="KAK1905180.1"/>
    </source>
</evidence>
<dbReference type="EMBL" id="JASDAP010000003">
    <property type="protein sequence ID" value="KAK1905180.1"/>
    <property type="molecule type" value="Genomic_DNA"/>
</dbReference>
<keyword evidence="2" id="KW-1185">Reference proteome</keyword>
<proteinExistence type="predicted"/>